<sequence length="120" mass="13191">MASEAYDQQLEDKQSKQQQNPKQRQMEMDAERARLCEAQKAFGTNSPPLEATGSARPMGMASVEGDIEAGYVPDYEQRKAYFGGDVRTGDGATEGERGRKAKAQARKVAQSLAAEMDERT</sequence>
<dbReference type="Proteomes" id="UP000807469">
    <property type="component" value="Unassembled WGS sequence"/>
</dbReference>
<evidence type="ECO:0000313" key="2">
    <source>
        <dbReference type="EMBL" id="KAF9482330.1"/>
    </source>
</evidence>
<protein>
    <submittedName>
        <fullName evidence="2">Uncharacterized protein</fullName>
    </submittedName>
</protein>
<feature type="region of interest" description="Disordered" evidence="1">
    <location>
        <begin position="1"/>
        <end position="61"/>
    </location>
</feature>
<proteinExistence type="predicted"/>
<gene>
    <name evidence="2" type="ORF">BDN70DRAFT_875247</name>
</gene>
<organism evidence="2 3">
    <name type="scientific">Pholiota conissans</name>
    <dbReference type="NCBI Taxonomy" id="109636"/>
    <lineage>
        <taxon>Eukaryota</taxon>
        <taxon>Fungi</taxon>
        <taxon>Dikarya</taxon>
        <taxon>Basidiomycota</taxon>
        <taxon>Agaricomycotina</taxon>
        <taxon>Agaricomycetes</taxon>
        <taxon>Agaricomycetidae</taxon>
        <taxon>Agaricales</taxon>
        <taxon>Agaricineae</taxon>
        <taxon>Strophariaceae</taxon>
        <taxon>Pholiota</taxon>
    </lineage>
</organism>
<dbReference type="AlphaFoldDB" id="A0A9P5Z8T7"/>
<evidence type="ECO:0000256" key="1">
    <source>
        <dbReference type="SAM" id="MobiDB-lite"/>
    </source>
</evidence>
<comment type="caution">
    <text evidence="2">The sequence shown here is derived from an EMBL/GenBank/DDBJ whole genome shotgun (WGS) entry which is preliminary data.</text>
</comment>
<dbReference type="EMBL" id="MU155167">
    <property type="protein sequence ID" value="KAF9482330.1"/>
    <property type="molecule type" value="Genomic_DNA"/>
</dbReference>
<reference evidence="2" key="1">
    <citation type="submission" date="2020-11" db="EMBL/GenBank/DDBJ databases">
        <authorList>
            <consortium name="DOE Joint Genome Institute"/>
            <person name="Ahrendt S."/>
            <person name="Riley R."/>
            <person name="Andreopoulos W."/>
            <person name="Labutti K."/>
            <person name="Pangilinan J."/>
            <person name="Ruiz-Duenas F.J."/>
            <person name="Barrasa J.M."/>
            <person name="Sanchez-Garcia M."/>
            <person name="Camarero S."/>
            <person name="Miyauchi S."/>
            <person name="Serrano A."/>
            <person name="Linde D."/>
            <person name="Babiker R."/>
            <person name="Drula E."/>
            <person name="Ayuso-Fernandez I."/>
            <person name="Pacheco R."/>
            <person name="Padilla G."/>
            <person name="Ferreira P."/>
            <person name="Barriuso J."/>
            <person name="Kellner H."/>
            <person name="Castanera R."/>
            <person name="Alfaro M."/>
            <person name="Ramirez L."/>
            <person name="Pisabarro A.G."/>
            <person name="Kuo A."/>
            <person name="Tritt A."/>
            <person name="Lipzen A."/>
            <person name="He G."/>
            <person name="Yan M."/>
            <person name="Ng V."/>
            <person name="Cullen D."/>
            <person name="Martin F."/>
            <person name="Rosso M.-N."/>
            <person name="Henrissat B."/>
            <person name="Hibbett D."/>
            <person name="Martinez A.T."/>
            <person name="Grigoriev I.V."/>
        </authorList>
    </citation>
    <scope>NUCLEOTIDE SEQUENCE</scope>
    <source>
        <strain evidence="2">CIRM-BRFM 674</strain>
    </source>
</reference>
<evidence type="ECO:0000313" key="3">
    <source>
        <dbReference type="Proteomes" id="UP000807469"/>
    </source>
</evidence>
<name>A0A9P5Z8T7_9AGAR</name>
<keyword evidence="3" id="KW-1185">Reference proteome</keyword>
<dbReference type="OrthoDB" id="3143642at2759"/>
<accession>A0A9P5Z8T7</accession>
<feature type="compositionally biased region" description="Basic and acidic residues" evidence="1">
    <location>
        <begin position="24"/>
        <end position="37"/>
    </location>
</feature>
<feature type="region of interest" description="Disordered" evidence="1">
    <location>
        <begin position="80"/>
        <end position="120"/>
    </location>
</feature>